<feature type="transmembrane region" description="Helical" evidence="8">
    <location>
        <begin position="79"/>
        <end position="101"/>
    </location>
</feature>
<evidence type="ECO:0000256" key="2">
    <source>
        <dbReference type="ARBA" id="ARBA00005887"/>
    </source>
</evidence>
<proteinExistence type="inferred from homology"/>
<evidence type="ECO:0000313" key="11">
    <source>
        <dbReference type="Proteomes" id="UP001217089"/>
    </source>
</evidence>
<feature type="non-terminal residue" evidence="10">
    <location>
        <position position="378"/>
    </location>
</feature>
<dbReference type="InterPro" id="IPR029020">
    <property type="entry name" value="Ammonium/urea_transptr"/>
</dbReference>
<evidence type="ECO:0000313" key="10">
    <source>
        <dbReference type="EMBL" id="KAJ8298804.1"/>
    </source>
</evidence>
<feature type="domain" description="Ammonium transporter AmtB-like" evidence="9">
    <location>
        <begin position="7"/>
        <end position="310"/>
    </location>
</feature>
<feature type="transmembrane region" description="Helical" evidence="8">
    <location>
        <begin position="198"/>
        <end position="219"/>
    </location>
</feature>
<dbReference type="InterPro" id="IPR024041">
    <property type="entry name" value="NH4_transpt_AmtB-like_dom"/>
</dbReference>
<protein>
    <recommendedName>
        <fullName evidence="9">Ammonium transporter AmtB-like domain-containing protein</fullName>
    </recommendedName>
</protein>
<comment type="caution">
    <text evidence="10">The sequence shown here is derived from an EMBL/GenBank/DDBJ whole genome shotgun (WGS) entry which is preliminary data.</text>
</comment>
<sequence>MQCGFAFLEAGAVRIAYWLIGFGLAFGDGGIAPEFIGARYFASSEMPDEKYAEFFFQYTFAATAATIVSGAMAERCEFVAYFAYSFFITGFIYPVVTHWAWGGGWLSMGMEYENVGPIAYQDFAGSGIVHVLGGVASFVGAVLLGPRIGRFHSRTGIVGVIRGHSVPIAALGGFILFFGFLAFNGGSQLTITNPGDGAAVSLAVVNTIISASFAAFMTLGLNRMKFLGNSWSLLETINGALAGMVAACAGCNTMYPWEACIVGVIASLSYTFWSVLMKKLKIDDPLDAVAVHFGGGSWGVIAVAFFDKNDGIILNWSLKSAYVKACMAADWTFINYGMDRRLDLPKHNEPAYPVESYGHGYVENILQILENTPTEVKQ</sequence>
<organism evidence="10 11">
    <name type="scientific">Tegillarca granosa</name>
    <name type="common">Malaysian cockle</name>
    <name type="synonym">Anadara granosa</name>
    <dbReference type="NCBI Taxonomy" id="220873"/>
    <lineage>
        <taxon>Eukaryota</taxon>
        <taxon>Metazoa</taxon>
        <taxon>Spiralia</taxon>
        <taxon>Lophotrochozoa</taxon>
        <taxon>Mollusca</taxon>
        <taxon>Bivalvia</taxon>
        <taxon>Autobranchia</taxon>
        <taxon>Pteriomorphia</taxon>
        <taxon>Arcoida</taxon>
        <taxon>Arcoidea</taxon>
        <taxon>Arcidae</taxon>
        <taxon>Tegillarca</taxon>
    </lineage>
</organism>
<feature type="transmembrane region" description="Helical" evidence="8">
    <location>
        <begin position="231"/>
        <end position="249"/>
    </location>
</feature>
<feature type="transmembrane region" description="Helical" evidence="8">
    <location>
        <begin position="288"/>
        <end position="306"/>
    </location>
</feature>
<keyword evidence="3" id="KW-0813">Transport</keyword>
<feature type="transmembrane region" description="Helical" evidence="8">
    <location>
        <begin position="255"/>
        <end position="276"/>
    </location>
</feature>
<dbReference type="SUPFAM" id="SSF111352">
    <property type="entry name" value="Ammonium transporter"/>
    <property type="match status" value="1"/>
</dbReference>
<keyword evidence="11" id="KW-1185">Reference proteome</keyword>
<keyword evidence="6 8" id="KW-0472">Membrane</keyword>
<keyword evidence="5 8" id="KW-1133">Transmembrane helix</keyword>
<keyword evidence="4 8" id="KW-0812">Transmembrane</keyword>
<dbReference type="PANTHER" id="PTHR11730:SF6">
    <property type="entry name" value="AMMONIUM TRANSPORTER"/>
    <property type="match status" value="1"/>
</dbReference>
<dbReference type="InterPro" id="IPR018047">
    <property type="entry name" value="Ammonium_transpt_CS"/>
</dbReference>
<dbReference type="Pfam" id="PF00909">
    <property type="entry name" value="Ammonium_transp"/>
    <property type="match status" value="1"/>
</dbReference>
<evidence type="ECO:0000259" key="9">
    <source>
        <dbReference type="Pfam" id="PF00909"/>
    </source>
</evidence>
<comment type="subcellular location">
    <subcellularLocation>
        <location evidence="1">Membrane</location>
        <topology evidence="1">Multi-pass membrane protein</topology>
    </subcellularLocation>
</comment>
<comment type="similarity">
    <text evidence="2">Belongs to the ammonia transporter channel (TC 1.A.11.2) family.</text>
</comment>
<name>A0ABQ9DZX8_TEGGR</name>
<feature type="transmembrane region" description="Helical" evidence="8">
    <location>
        <begin position="166"/>
        <end position="186"/>
    </location>
</feature>
<evidence type="ECO:0000256" key="5">
    <source>
        <dbReference type="ARBA" id="ARBA00022989"/>
    </source>
</evidence>
<dbReference type="PANTHER" id="PTHR11730">
    <property type="entry name" value="AMMONIUM TRANSPORTER"/>
    <property type="match status" value="1"/>
</dbReference>
<dbReference type="Gene3D" id="1.10.3430.10">
    <property type="entry name" value="Ammonium transporter AmtB like domains"/>
    <property type="match status" value="1"/>
</dbReference>
<evidence type="ECO:0000256" key="3">
    <source>
        <dbReference type="ARBA" id="ARBA00022448"/>
    </source>
</evidence>
<keyword evidence="7" id="KW-0924">Ammonia transport</keyword>
<feature type="transmembrane region" description="Helical" evidence="8">
    <location>
        <begin position="123"/>
        <end position="145"/>
    </location>
</feature>
<evidence type="ECO:0000256" key="8">
    <source>
        <dbReference type="SAM" id="Phobius"/>
    </source>
</evidence>
<feature type="transmembrane region" description="Helical" evidence="8">
    <location>
        <begin position="54"/>
        <end position="72"/>
    </location>
</feature>
<dbReference type="EMBL" id="JARBDR010000921">
    <property type="protein sequence ID" value="KAJ8298804.1"/>
    <property type="molecule type" value="Genomic_DNA"/>
</dbReference>
<gene>
    <name evidence="10" type="ORF">KUTeg_022864</name>
</gene>
<evidence type="ECO:0000256" key="4">
    <source>
        <dbReference type="ARBA" id="ARBA00022692"/>
    </source>
</evidence>
<evidence type="ECO:0000256" key="1">
    <source>
        <dbReference type="ARBA" id="ARBA00004141"/>
    </source>
</evidence>
<accession>A0ABQ9DZX8</accession>
<dbReference type="PROSITE" id="PS01219">
    <property type="entry name" value="AMMONIUM_TRANSP"/>
    <property type="match status" value="1"/>
</dbReference>
<evidence type="ECO:0000256" key="6">
    <source>
        <dbReference type="ARBA" id="ARBA00023136"/>
    </source>
</evidence>
<reference evidence="10 11" key="1">
    <citation type="submission" date="2022-12" db="EMBL/GenBank/DDBJ databases">
        <title>Chromosome-level genome of Tegillarca granosa.</title>
        <authorList>
            <person name="Kim J."/>
        </authorList>
    </citation>
    <scope>NUCLEOTIDE SEQUENCE [LARGE SCALE GENOMIC DNA]</scope>
    <source>
        <strain evidence="10">Teg-2019</strain>
        <tissue evidence="10">Adductor muscle</tissue>
    </source>
</reference>
<dbReference type="Proteomes" id="UP001217089">
    <property type="component" value="Unassembled WGS sequence"/>
</dbReference>
<evidence type="ECO:0000256" key="7">
    <source>
        <dbReference type="ARBA" id="ARBA00023177"/>
    </source>
</evidence>